<accession>A0A9W8IGR0</accession>
<name>A0A9W8IGR0_9FUNG</name>
<protein>
    <recommendedName>
        <fullName evidence="3">F-box domain-containing protein</fullName>
    </recommendedName>
</protein>
<proteinExistence type="predicted"/>
<dbReference type="Proteomes" id="UP001140074">
    <property type="component" value="Unassembled WGS sequence"/>
</dbReference>
<organism evidence="1 2">
    <name type="scientific">Coemansia aciculifera</name>
    <dbReference type="NCBI Taxonomy" id="417176"/>
    <lineage>
        <taxon>Eukaryota</taxon>
        <taxon>Fungi</taxon>
        <taxon>Fungi incertae sedis</taxon>
        <taxon>Zoopagomycota</taxon>
        <taxon>Kickxellomycotina</taxon>
        <taxon>Kickxellomycetes</taxon>
        <taxon>Kickxellales</taxon>
        <taxon>Kickxellaceae</taxon>
        <taxon>Coemansia</taxon>
    </lineage>
</organism>
<comment type="caution">
    <text evidence="1">The sequence shown here is derived from an EMBL/GenBank/DDBJ whole genome shotgun (WGS) entry which is preliminary data.</text>
</comment>
<dbReference type="EMBL" id="JANBUY010000448">
    <property type="protein sequence ID" value="KAJ2858964.1"/>
    <property type="molecule type" value="Genomic_DNA"/>
</dbReference>
<dbReference type="AlphaFoldDB" id="A0A9W8IGR0"/>
<evidence type="ECO:0008006" key="3">
    <source>
        <dbReference type="Google" id="ProtNLM"/>
    </source>
</evidence>
<gene>
    <name evidence="1" type="ORF">GGH94_006355</name>
</gene>
<evidence type="ECO:0000313" key="2">
    <source>
        <dbReference type="Proteomes" id="UP001140074"/>
    </source>
</evidence>
<dbReference type="SUPFAM" id="SSF52047">
    <property type="entry name" value="RNI-like"/>
    <property type="match status" value="1"/>
</dbReference>
<keyword evidence="2" id="KW-1185">Reference proteome</keyword>
<reference evidence="1" key="1">
    <citation type="submission" date="2022-07" db="EMBL/GenBank/DDBJ databases">
        <title>Phylogenomic reconstructions and comparative analyses of Kickxellomycotina fungi.</title>
        <authorList>
            <person name="Reynolds N.K."/>
            <person name="Stajich J.E."/>
            <person name="Barry K."/>
            <person name="Grigoriev I.V."/>
            <person name="Crous P."/>
            <person name="Smith M.E."/>
        </authorList>
    </citation>
    <scope>NUCLEOTIDE SEQUENCE</scope>
    <source>
        <strain evidence="1">RSA 476</strain>
    </source>
</reference>
<evidence type="ECO:0000313" key="1">
    <source>
        <dbReference type="EMBL" id="KAJ2858964.1"/>
    </source>
</evidence>
<sequence length="555" mass="62006">MHASTPFQFLPPHVVQLTTDYVVGSSDGTKELLRPLLHVCHNFRAITLPLYFRHFKLMISNSPVRRVLAATLKTDRIERKGRESTYLGHPTHHLARELEIELDEVDVYSGTALKMLSRGLYDGCAFPLVRRITFTIILGDNNRTEQPVVAANISAFVQRIEKMAPMAKALLLDPDSPSTIDHSTGDHFDDLATQLFQLVGQIELGPFSAHSDLRELQLDVVRDLVCIKHTTGHSIDTFHQLARRSAPTLESLEIFTSETRGFATLIQDADGAYVSYLCLTALCLDGNLVDPSVLPPIFKNAIPFPCLRRLEILSECSFGDDTFFRGNAATLEYLHMPLSGSTVIMLRKHSVFTPQSHPRLRHASIISDDNVVPGVLATNAEALKFVLGIGHRAPVRLTNLPVTGAELIEATSSLNNHASIRVLSLNWTTLDLWEVIALIRSLPLLSDLSTEPPNIGTLPDGIALNDIPAYVISTFAPMGTKFKHWLLVDYHTKMGDDSLMCVLLLALACPSFWRADTLAIRYEESLRILKEELSLDMFKPYTQHLQYFQFHGRDN</sequence>